<feature type="domain" description="Thioesterase" evidence="3">
    <location>
        <begin position="56"/>
        <end position="129"/>
    </location>
</feature>
<dbReference type="FunFam" id="3.10.129.10:FF:000022">
    <property type="entry name" value="Phenylacetic acid degradation protein"/>
    <property type="match status" value="1"/>
</dbReference>
<dbReference type="Proteomes" id="UP000532440">
    <property type="component" value="Unassembled WGS sequence"/>
</dbReference>
<dbReference type="Pfam" id="PF03061">
    <property type="entry name" value="4HBT"/>
    <property type="match status" value="1"/>
</dbReference>
<dbReference type="EMBL" id="JACHGB010000010">
    <property type="protein sequence ID" value="MBB5273905.1"/>
    <property type="molecule type" value="Genomic_DNA"/>
</dbReference>
<dbReference type="InterPro" id="IPR029069">
    <property type="entry name" value="HotDog_dom_sf"/>
</dbReference>
<sequence length="150" mass="15884">MNEHATPLPPEVSAVARRMWEEDVPARSLGIEPVAVAPGRARVRMRVRPEFVNAVGVCHGGYLFLLADTAFAFACNSHNQKAVAASAGIDFVAPAFGGEILTAEAAEQHRAGRSGVYDVRVTNEAGGLVALFRGRSATIKGQHLEDPPPA</sequence>
<dbReference type="PANTHER" id="PTHR42856:SF1">
    <property type="entry name" value="ACYL-COENZYME A THIOESTERASE PAAI"/>
    <property type="match status" value="1"/>
</dbReference>
<dbReference type="NCBIfam" id="TIGR00369">
    <property type="entry name" value="unchar_dom_1"/>
    <property type="match status" value="1"/>
</dbReference>
<protein>
    <submittedName>
        <fullName evidence="4">Acyl-CoA thioesterase</fullName>
        <ecNumber evidence="4">3.1.2.-</ecNumber>
    </submittedName>
</protein>
<dbReference type="RefSeq" id="WP_183970768.1">
    <property type="nucleotide sequence ID" value="NZ_BAABEW010000009.1"/>
</dbReference>
<dbReference type="EC" id="3.1.2.-" evidence="4"/>
<dbReference type="SUPFAM" id="SSF54637">
    <property type="entry name" value="Thioesterase/thiol ester dehydrase-isomerase"/>
    <property type="match status" value="1"/>
</dbReference>
<evidence type="ECO:0000259" key="3">
    <source>
        <dbReference type="Pfam" id="PF03061"/>
    </source>
</evidence>
<evidence type="ECO:0000256" key="1">
    <source>
        <dbReference type="ARBA" id="ARBA00008324"/>
    </source>
</evidence>
<dbReference type="InterPro" id="IPR003736">
    <property type="entry name" value="PAAI_dom"/>
</dbReference>
<dbReference type="Gene3D" id="3.10.129.10">
    <property type="entry name" value="Hotdog Thioesterase"/>
    <property type="match status" value="1"/>
</dbReference>
<gene>
    <name evidence="4" type="ORF">HNQ70_003938</name>
</gene>
<dbReference type="InterPro" id="IPR011973">
    <property type="entry name" value="PaaD"/>
</dbReference>
<dbReference type="PANTHER" id="PTHR42856">
    <property type="entry name" value="ACYL-COENZYME A THIOESTERASE PAAI"/>
    <property type="match status" value="1"/>
</dbReference>
<evidence type="ECO:0000313" key="5">
    <source>
        <dbReference type="Proteomes" id="UP000532440"/>
    </source>
</evidence>
<evidence type="ECO:0000313" key="4">
    <source>
        <dbReference type="EMBL" id="MBB5273905.1"/>
    </source>
</evidence>
<dbReference type="NCBIfam" id="TIGR02286">
    <property type="entry name" value="PaaD"/>
    <property type="match status" value="1"/>
</dbReference>
<keyword evidence="2 4" id="KW-0378">Hydrolase</keyword>
<keyword evidence="5" id="KW-1185">Reference proteome</keyword>
<dbReference type="AlphaFoldDB" id="A0A7W8HKU8"/>
<dbReference type="GO" id="GO:0016289">
    <property type="term" value="F:acyl-CoA hydrolase activity"/>
    <property type="evidence" value="ECO:0007669"/>
    <property type="project" value="TreeGrafter"/>
</dbReference>
<organism evidence="4 5">
    <name type="scientific">Quisquiliibacterium transsilvanicum</name>
    <dbReference type="NCBI Taxonomy" id="1549638"/>
    <lineage>
        <taxon>Bacteria</taxon>
        <taxon>Pseudomonadati</taxon>
        <taxon>Pseudomonadota</taxon>
        <taxon>Betaproteobacteria</taxon>
        <taxon>Burkholderiales</taxon>
        <taxon>Burkholderiaceae</taxon>
        <taxon>Quisquiliibacterium</taxon>
    </lineage>
</organism>
<comment type="caution">
    <text evidence="4">The sequence shown here is derived from an EMBL/GenBank/DDBJ whole genome shotgun (WGS) entry which is preliminary data.</text>
</comment>
<dbReference type="InterPro" id="IPR052723">
    <property type="entry name" value="Acyl-CoA_thioesterase_PaaI"/>
</dbReference>
<accession>A0A7W8HKU8</accession>
<reference evidence="4 5" key="1">
    <citation type="submission" date="2020-08" db="EMBL/GenBank/DDBJ databases">
        <title>Genomic Encyclopedia of Type Strains, Phase IV (KMG-IV): sequencing the most valuable type-strain genomes for metagenomic binning, comparative biology and taxonomic classification.</title>
        <authorList>
            <person name="Goeker M."/>
        </authorList>
    </citation>
    <scope>NUCLEOTIDE SEQUENCE [LARGE SCALE GENOMIC DNA]</scope>
    <source>
        <strain evidence="4 5">DSM 29781</strain>
    </source>
</reference>
<evidence type="ECO:0000256" key="2">
    <source>
        <dbReference type="ARBA" id="ARBA00022801"/>
    </source>
</evidence>
<proteinExistence type="inferred from homology"/>
<dbReference type="CDD" id="cd03443">
    <property type="entry name" value="PaaI_thioesterase"/>
    <property type="match status" value="1"/>
</dbReference>
<dbReference type="InterPro" id="IPR006683">
    <property type="entry name" value="Thioestr_dom"/>
</dbReference>
<name>A0A7W8HKU8_9BURK</name>
<comment type="similarity">
    <text evidence="1">Belongs to the thioesterase PaaI family.</text>
</comment>